<feature type="compositionally biased region" description="Low complexity" evidence="2">
    <location>
        <begin position="89"/>
        <end position="100"/>
    </location>
</feature>
<dbReference type="PANTHER" id="PTHR47657:SF7">
    <property type="entry name" value="STEROL REGULATORY ELEMENT-BINDING PROTEIN ECM22"/>
    <property type="match status" value="1"/>
</dbReference>
<dbReference type="Proteomes" id="UP001239445">
    <property type="component" value="Unassembled WGS sequence"/>
</dbReference>
<feature type="region of interest" description="Disordered" evidence="2">
    <location>
        <begin position="1"/>
        <end position="37"/>
    </location>
</feature>
<sequence>MSDHDTGSHVTTPGASAESKGILPVYPARKPHRKSRTGCATCKARKIKCDERHPSCLNCISHGVSCPFSNSTASTPTNPPPARRKAKSRSPSSSHSQSLPPVTPTLPSAPPSLECGPTRDNDDLPLLELELLHNFSTLTYSTLAADPGVADFWRVTVVQIGLRCDYIMRAVLAISALHLAYHRPDRRDFYTAQGILFHQRAARSAMQFIAPEGSVEKLDDAVNLFIFSMLTIYFALASPRRSLADGSFFIGDLDIDSPGGAGFPDWTFLMNGAKSLSNILLPLGHTTLLAPFLAYGHGRWSAHRDKSPSSSSLSTLRHQILSSPSVPAHLLETYTHALDELELALSARQDASAPRDVLDAMLWLWEVSDSIMPLLKPSVNGEPTPQEAVAIFAHFSILLKHHEDQWWLQGWAVHLISRAYEILDEEHRGWIDWPMREVGWSPAGV</sequence>
<dbReference type="GO" id="GO:0008270">
    <property type="term" value="F:zinc ion binding"/>
    <property type="evidence" value="ECO:0007669"/>
    <property type="project" value="InterPro"/>
</dbReference>
<dbReference type="AlphaFoldDB" id="A0AAJ0FA16"/>
<proteinExistence type="predicted"/>
<dbReference type="Pfam" id="PF00172">
    <property type="entry name" value="Zn_clus"/>
    <property type="match status" value="1"/>
</dbReference>
<dbReference type="PROSITE" id="PS00463">
    <property type="entry name" value="ZN2_CY6_FUNGAL_1"/>
    <property type="match status" value="1"/>
</dbReference>
<dbReference type="CDD" id="cd00067">
    <property type="entry name" value="GAL4"/>
    <property type="match status" value="1"/>
</dbReference>
<reference evidence="4" key="1">
    <citation type="submission" date="2023-06" db="EMBL/GenBank/DDBJ databases">
        <title>Genome-scale phylogeny and comparative genomics of the fungal order Sordariales.</title>
        <authorList>
            <consortium name="Lawrence Berkeley National Laboratory"/>
            <person name="Hensen N."/>
            <person name="Bonometti L."/>
            <person name="Westerberg I."/>
            <person name="Brannstrom I.O."/>
            <person name="Guillou S."/>
            <person name="Cros-Aarteil S."/>
            <person name="Calhoun S."/>
            <person name="Haridas S."/>
            <person name="Kuo A."/>
            <person name="Mondo S."/>
            <person name="Pangilinan J."/>
            <person name="Riley R."/>
            <person name="Labutti K."/>
            <person name="Andreopoulos B."/>
            <person name="Lipzen A."/>
            <person name="Chen C."/>
            <person name="Yanf M."/>
            <person name="Daum C."/>
            <person name="Ng V."/>
            <person name="Clum A."/>
            <person name="Steindorff A."/>
            <person name="Ohm R."/>
            <person name="Martin F."/>
            <person name="Silar P."/>
            <person name="Natvig D."/>
            <person name="Lalanne C."/>
            <person name="Gautier V."/>
            <person name="Ament-Velasquez S.L."/>
            <person name="Kruys A."/>
            <person name="Hutchinson M.I."/>
            <person name="Powell A.J."/>
            <person name="Barry K."/>
            <person name="Miller A.N."/>
            <person name="Grigoriev I.V."/>
            <person name="Debuchy R."/>
            <person name="Gladieux P."/>
            <person name="Thoren M.H."/>
            <person name="Johannesson H."/>
        </authorList>
    </citation>
    <scope>NUCLEOTIDE SEQUENCE</scope>
    <source>
        <strain evidence="4">PSN4</strain>
    </source>
</reference>
<protein>
    <submittedName>
        <fullName evidence="4">Transcription factor</fullName>
    </submittedName>
</protein>
<dbReference type="SMART" id="SM00066">
    <property type="entry name" value="GAL4"/>
    <property type="match status" value="1"/>
</dbReference>
<gene>
    <name evidence="4" type="ORF">QBC47DRAFT_47521</name>
</gene>
<keyword evidence="1" id="KW-0539">Nucleus</keyword>
<dbReference type="SUPFAM" id="SSF57701">
    <property type="entry name" value="Zn2/Cys6 DNA-binding domain"/>
    <property type="match status" value="1"/>
</dbReference>
<dbReference type="GO" id="GO:0000981">
    <property type="term" value="F:DNA-binding transcription factor activity, RNA polymerase II-specific"/>
    <property type="evidence" value="ECO:0007669"/>
    <property type="project" value="InterPro"/>
</dbReference>
<evidence type="ECO:0000313" key="4">
    <source>
        <dbReference type="EMBL" id="KAK1753749.1"/>
    </source>
</evidence>
<evidence type="ECO:0000259" key="3">
    <source>
        <dbReference type="PROSITE" id="PS50048"/>
    </source>
</evidence>
<dbReference type="PANTHER" id="PTHR47657">
    <property type="entry name" value="STEROL REGULATORY ELEMENT-BINDING PROTEIN ECM22"/>
    <property type="match status" value="1"/>
</dbReference>
<dbReference type="EMBL" id="MU839837">
    <property type="protein sequence ID" value="KAK1753749.1"/>
    <property type="molecule type" value="Genomic_DNA"/>
</dbReference>
<dbReference type="InterPro" id="IPR001138">
    <property type="entry name" value="Zn2Cys6_DnaBD"/>
</dbReference>
<name>A0AAJ0FA16_9PEZI</name>
<dbReference type="PROSITE" id="PS50048">
    <property type="entry name" value="ZN2_CY6_FUNGAL_2"/>
    <property type="match status" value="1"/>
</dbReference>
<comment type="caution">
    <text evidence="4">The sequence shown here is derived from an EMBL/GenBank/DDBJ whole genome shotgun (WGS) entry which is preliminary data.</text>
</comment>
<feature type="compositionally biased region" description="Pro residues" evidence="2">
    <location>
        <begin position="101"/>
        <end position="110"/>
    </location>
</feature>
<dbReference type="Gene3D" id="4.10.240.10">
    <property type="entry name" value="Zn(2)-C6 fungal-type DNA-binding domain"/>
    <property type="match status" value="1"/>
</dbReference>
<organism evidence="4 5">
    <name type="scientific">Echria macrotheca</name>
    <dbReference type="NCBI Taxonomy" id="438768"/>
    <lineage>
        <taxon>Eukaryota</taxon>
        <taxon>Fungi</taxon>
        <taxon>Dikarya</taxon>
        <taxon>Ascomycota</taxon>
        <taxon>Pezizomycotina</taxon>
        <taxon>Sordariomycetes</taxon>
        <taxon>Sordariomycetidae</taxon>
        <taxon>Sordariales</taxon>
        <taxon>Schizotheciaceae</taxon>
        <taxon>Echria</taxon>
    </lineage>
</organism>
<evidence type="ECO:0000313" key="5">
    <source>
        <dbReference type="Proteomes" id="UP001239445"/>
    </source>
</evidence>
<dbReference type="InterPro" id="IPR052400">
    <property type="entry name" value="Zn2-C6_fungal_TF"/>
</dbReference>
<evidence type="ECO:0000256" key="2">
    <source>
        <dbReference type="SAM" id="MobiDB-lite"/>
    </source>
</evidence>
<keyword evidence="5" id="KW-1185">Reference proteome</keyword>
<dbReference type="InterPro" id="IPR036864">
    <property type="entry name" value="Zn2-C6_fun-type_DNA-bd_sf"/>
</dbReference>
<evidence type="ECO:0000256" key="1">
    <source>
        <dbReference type="ARBA" id="ARBA00023242"/>
    </source>
</evidence>
<accession>A0AAJ0FA16</accession>
<feature type="region of interest" description="Disordered" evidence="2">
    <location>
        <begin position="70"/>
        <end position="117"/>
    </location>
</feature>
<feature type="domain" description="Zn(2)-C6 fungal-type" evidence="3">
    <location>
        <begin position="38"/>
        <end position="68"/>
    </location>
</feature>